<dbReference type="GeneID" id="7830116"/>
<organism evidence="4 5">
    <name type="scientific">Tetrahymena thermophila (strain SB210)</name>
    <dbReference type="NCBI Taxonomy" id="312017"/>
    <lineage>
        <taxon>Eukaryota</taxon>
        <taxon>Sar</taxon>
        <taxon>Alveolata</taxon>
        <taxon>Ciliophora</taxon>
        <taxon>Intramacronucleata</taxon>
        <taxon>Oligohymenophorea</taxon>
        <taxon>Hymenostomatida</taxon>
        <taxon>Tetrahymenina</taxon>
        <taxon>Tetrahymenidae</taxon>
        <taxon>Tetrahymena</taxon>
    </lineage>
</organism>
<evidence type="ECO:0000256" key="2">
    <source>
        <dbReference type="ARBA" id="ARBA00023242"/>
    </source>
</evidence>
<dbReference type="Proteomes" id="UP000009168">
    <property type="component" value="Unassembled WGS sequence"/>
</dbReference>
<name>Q22BG8_TETTS</name>
<dbReference type="HOGENOM" id="CLU_600643_0_0_1"/>
<dbReference type="RefSeq" id="XP_001030299.1">
    <property type="nucleotide sequence ID" value="XM_001030299.1"/>
</dbReference>
<evidence type="ECO:0000256" key="1">
    <source>
        <dbReference type="ARBA" id="ARBA00004123"/>
    </source>
</evidence>
<dbReference type="KEGG" id="tet:TTHERM_01100440"/>
<dbReference type="GO" id="GO:0003677">
    <property type="term" value="F:DNA binding"/>
    <property type="evidence" value="ECO:0007669"/>
    <property type="project" value="InterPro"/>
</dbReference>
<evidence type="ECO:0000313" key="5">
    <source>
        <dbReference type="Proteomes" id="UP000009168"/>
    </source>
</evidence>
<protein>
    <submittedName>
        <fullName evidence="4">Uncharacterized protein</fullName>
    </submittedName>
</protein>
<dbReference type="OMA" id="RDNIEEC"/>
<proteinExistence type="predicted"/>
<dbReference type="EMBL" id="GG662486">
    <property type="protein sequence ID" value="EAR82636.1"/>
    <property type="molecule type" value="Genomic_DNA"/>
</dbReference>
<evidence type="ECO:0000256" key="3">
    <source>
        <dbReference type="SAM" id="MobiDB-lite"/>
    </source>
</evidence>
<dbReference type="InParanoid" id="Q22BG8"/>
<dbReference type="OrthoDB" id="342531at2759"/>
<keyword evidence="2" id="KW-0539">Nucleus</keyword>
<dbReference type="eggNOG" id="ENOG502SYWH">
    <property type="taxonomic scope" value="Eukaryota"/>
</dbReference>
<dbReference type="PANTHER" id="PTHR13213:SF2">
    <property type="entry name" value="MYB-BINDING PROTEIN 1A"/>
    <property type="match status" value="1"/>
</dbReference>
<comment type="subcellular location">
    <subcellularLocation>
        <location evidence="1">Nucleus</location>
    </subcellularLocation>
</comment>
<feature type="compositionally biased region" description="Basic and acidic residues" evidence="3">
    <location>
        <begin position="80"/>
        <end position="95"/>
    </location>
</feature>
<dbReference type="GO" id="GO:0006355">
    <property type="term" value="P:regulation of DNA-templated transcription"/>
    <property type="evidence" value="ECO:0007669"/>
    <property type="project" value="InterPro"/>
</dbReference>
<dbReference type="PANTHER" id="PTHR13213">
    <property type="entry name" value="MYB-BINDING PROTEIN 1A FAMILY MEMBER"/>
    <property type="match status" value="1"/>
</dbReference>
<sequence length="456" mass="53330">MAPINPNKQHKKQRIFNQKQKSQKKDNKNFANKQKKMAELKHKEEGFQDEVESNVEEKPQQQIKKQASVEKVGQKKISKQKQDQKAKLQNKKDNNKQAVSKQDNKKQKDQKIKKQKEKEQSDDEDSSDIEIEDEELFDQEALENQNEMLGNLAQMKKSSTKKSKKEKERKVTEFKFRVLDMLEIFIKKTKNPQIFIQSLAQLFQTVKDNANDKEKQSFVEKICQIVRKFFERHVKMLPEYRDNIEECFTEVVKVLAKQPKKSINSALTFAAISLFKIRLQMNLGDISVLVSTIEKALEKSALKKEISYSEEFYKEIIRNSQEIAFKLLPSLLKYALLNKDGGAKDKNRQFILSILNYTIRNSQVQELIKKDSADFVASISNLISVFDSQSEIQKKKISVLNKYIEIFAGFASILKDCKTNKKEELQNKLKESLSKWPENDHNLKNIQKKFLEKFTF</sequence>
<gene>
    <name evidence="4" type="ORF">TTHERM_01100440</name>
</gene>
<dbReference type="InterPro" id="IPR007015">
    <property type="entry name" value="DNA_pol_V/MYBBP1A"/>
</dbReference>
<dbReference type="GO" id="GO:0005730">
    <property type="term" value="C:nucleolus"/>
    <property type="evidence" value="ECO:0007669"/>
    <property type="project" value="InterPro"/>
</dbReference>
<feature type="compositionally biased region" description="Basic and acidic residues" evidence="3">
    <location>
        <begin position="102"/>
        <end position="119"/>
    </location>
</feature>
<accession>Q22BG8</accession>
<dbReference type="AlphaFoldDB" id="Q22BG8"/>
<evidence type="ECO:0000313" key="4">
    <source>
        <dbReference type="EMBL" id="EAR82636.1"/>
    </source>
</evidence>
<reference evidence="5" key="1">
    <citation type="journal article" date="2006" name="PLoS Biol.">
        <title>Macronuclear genome sequence of the ciliate Tetrahymena thermophila, a model eukaryote.</title>
        <authorList>
            <person name="Eisen J.A."/>
            <person name="Coyne R.S."/>
            <person name="Wu M."/>
            <person name="Wu D."/>
            <person name="Thiagarajan M."/>
            <person name="Wortman J.R."/>
            <person name="Badger J.H."/>
            <person name="Ren Q."/>
            <person name="Amedeo P."/>
            <person name="Jones K.M."/>
            <person name="Tallon L.J."/>
            <person name="Delcher A.L."/>
            <person name="Salzberg S.L."/>
            <person name="Silva J.C."/>
            <person name="Haas B.J."/>
            <person name="Majoros W.H."/>
            <person name="Farzad M."/>
            <person name="Carlton J.M."/>
            <person name="Smith R.K. Jr."/>
            <person name="Garg J."/>
            <person name="Pearlman R.E."/>
            <person name="Karrer K.M."/>
            <person name="Sun L."/>
            <person name="Manning G."/>
            <person name="Elde N.C."/>
            <person name="Turkewitz A.P."/>
            <person name="Asai D.J."/>
            <person name="Wilkes D.E."/>
            <person name="Wang Y."/>
            <person name="Cai H."/>
            <person name="Collins K."/>
            <person name="Stewart B.A."/>
            <person name="Lee S.R."/>
            <person name="Wilamowska K."/>
            <person name="Weinberg Z."/>
            <person name="Ruzzo W.L."/>
            <person name="Wloga D."/>
            <person name="Gaertig J."/>
            <person name="Frankel J."/>
            <person name="Tsao C.-C."/>
            <person name="Gorovsky M.A."/>
            <person name="Keeling P.J."/>
            <person name="Waller R.F."/>
            <person name="Patron N.J."/>
            <person name="Cherry J.M."/>
            <person name="Stover N.A."/>
            <person name="Krieger C.J."/>
            <person name="del Toro C."/>
            <person name="Ryder H.F."/>
            <person name="Williamson S.C."/>
            <person name="Barbeau R.A."/>
            <person name="Hamilton E.P."/>
            <person name="Orias E."/>
        </authorList>
    </citation>
    <scope>NUCLEOTIDE SEQUENCE [LARGE SCALE GENOMIC DNA]</scope>
    <source>
        <strain evidence="5">SB210</strain>
    </source>
</reference>
<keyword evidence="5" id="KW-1185">Reference proteome</keyword>
<dbReference type="STRING" id="312017.Q22BG8"/>
<feature type="compositionally biased region" description="Basic and acidic residues" evidence="3">
    <location>
        <begin position="36"/>
        <end position="46"/>
    </location>
</feature>
<feature type="region of interest" description="Disordered" evidence="3">
    <location>
        <begin position="1"/>
        <end position="129"/>
    </location>
</feature>
<feature type="compositionally biased region" description="Acidic residues" evidence="3">
    <location>
        <begin position="120"/>
        <end position="129"/>
    </location>
</feature>